<keyword evidence="1" id="KW-0812">Transmembrane</keyword>
<evidence type="ECO:0000313" key="3">
    <source>
        <dbReference type="Proteomes" id="UP001233999"/>
    </source>
</evidence>
<dbReference type="Proteomes" id="UP001233999">
    <property type="component" value="Unassembled WGS sequence"/>
</dbReference>
<keyword evidence="1" id="KW-1133">Transmembrane helix</keyword>
<gene>
    <name evidence="2" type="ORF">L9F63_023096</name>
</gene>
<keyword evidence="1" id="KW-0472">Membrane</keyword>
<keyword evidence="3" id="KW-1185">Reference proteome</keyword>
<dbReference type="EMBL" id="JASPKZ010007847">
    <property type="protein sequence ID" value="KAJ9581729.1"/>
    <property type="molecule type" value="Genomic_DNA"/>
</dbReference>
<evidence type="ECO:0000256" key="1">
    <source>
        <dbReference type="SAM" id="Phobius"/>
    </source>
</evidence>
<feature type="transmembrane region" description="Helical" evidence="1">
    <location>
        <begin position="28"/>
        <end position="48"/>
    </location>
</feature>
<evidence type="ECO:0000313" key="2">
    <source>
        <dbReference type="EMBL" id="KAJ9581729.1"/>
    </source>
</evidence>
<organism evidence="2 3">
    <name type="scientific">Diploptera punctata</name>
    <name type="common">Pacific beetle cockroach</name>
    <dbReference type="NCBI Taxonomy" id="6984"/>
    <lineage>
        <taxon>Eukaryota</taxon>
        <taxon>Metazoa</taxon>
        <taxon>Ecdysozoa</taxon>
        <taxon>Arthropoda</taxon>
        <taxon>Hexapoda</taxon>
        <taxon>Insecta</taxon>
        <taxon>Pterygota</taxon>
        <taxon>Neoptera</taxon>
        <taxon>Polyneoptera</taxon>
        <taxon>Dictyoptera</taxon>
        <taxon>Blattodea</taxon>
        <taxon>Blaberoidea</taxon>
        <taxon>Blaberidae</taxon>
        <taxon>Diplopterinae</taxon>
        <taxon>Diploptera</taxon>
    </lineage>
</organism>
<name>A0AAD8E9K9_DIPPU</name>
<reference evidence="2" key="1">
    <citation type="journal article" date="2023" name="IScience">
        <title>Live-bearing cockroach genome reveals convergent evolutionary mechanisms linked to viviparity in insects and beyond.</title>
        <authorList>
            <person name="Fouks B."/>
            <person name="Harrison M.C."/>
            <person name="Mikhailova A.A."/>
            <person name="Marchal E."/>
            <person name="English S."/>
            <person name="Carruthers M."/>
            <person name="Jennings E.C."/>
            <person name="Chiamaka E.L."/>
            <person name="Frigard R.A."/>
            <person name="Pippel M."/>
            <person name="Attardo G.M."/>
            <person name="Benoit J.B."/>
            <person name="Bornberg-Bauer E."/>
            <person name="Tobe S.S."/>
        </authorList>
    </citation>
    <scope>NUCLEOTIDE SEQUENCE</scope>
    <source>
        <strain evidence="2">Stay&amp;Tobe</strain>
    </source>
</reference>
<feature type="transmembrane region" description="Helical" evidence="1">
    <location>
        <begin position="60"/>
        <end position="80"/>
    </location>
</feature>
<accession>A0AAD8E9K9</accession>
<feature type="transmembrane region" description="Helical" evidence="1">
    <location>
        <begin position="92"/>
        <end position="108"/>
    </location>
</feature>
<feature type="non-terminal residue" evidence="2">
    <location>
        <position position="1"/>
    </location>
</feature>
<feature type="non-terminal residue" evidence="2">
    <location>
        <position position="109"/>
    </location>
</feature>
<comment type="caution">
    <text evidence="2">The sequence shown here is derived from an EMBL/GenBank/DDBJ whole genome shotgun (WGS) entry which is preliminary data.</text>
</comment>
<proteinExistence type="predicted"/>
<protein>
    <submittedName>
        <fullName evidence="2">Uncharacterized protein</fullName>
    </submittedName>
</protein>
<dbReference type="AlphaFoldDB" id="A0AAD8E9K9"/>
<sequence length="109" mass="12754">TIDNSMNFSRINSSLTQEWWLRIRINTWNMSLCVHIPVTAFFLFSLMLNITNLCFKIENILNSLLNTLSIVGGFVFYHFLLSDLIWIVPPTSYIYPCFNIHIGLYVMLT</sequence>
<reference evidence="2" key="2">
    <citation type="submission" date="2023-05" db="EMBL/GenBank/DDBJ databases">
        <authorList>
            <person name="Fouks B."/>
        </authorList>
    </citation>
    <scope>NUCLEOTIDE SEQUENCE</scope>
    <source>
        <strain evidence="2">Stay&amp;Tobe</strain>
        <tissue evidence="2">Testes</tissue>
    </source>
</reference>